<evidence type="ECO:0000256" key="1">
    <source>
        <dbReference type="ARBA" id="ARBA00023015"/>
    </source>
</evidence>
<evidence type="ECO:0000256" key="4">
    <source>
        <dbReference type="PROSITE-ProRule" id="PRU00335"/>
    </source>
</evidence>
<dbReference type="OrthoDB" id="9812484at2"/>
<name>A0A179D4G1_9BACT</name>
<protein>
    <submittedName>
        <fullName evidence="6">Transcriptional regulator, TetR family</fullName>
    </submittedName>
</protein>
<dbReference type="SUPFAM" id="SSF46689">
    <property type="entry name" value="Homeodomain-like"/>
    <property type="match status" value="1"/>
</dbReference>
<keyword evidence="3" id="KW-0804">Transcription</keyword>
<dbReference type="GO" id="GO:0000976">
    <property type="term" value="F:transcription cis-regulatory region binding"/>
    <property type="evidence" value="ECO:0007669"/>
    <property type="project" value="TreeGrafter"/>
</dbReference>
<evidence type="ECO:0000313" key="6">
    <source>
        <dbReference type="EMBL" id="OAQ20955.1"/>
    </source>
</evidence>
<dbReference type="Gene3D" id="1.10.357.10">
    <property type="entry name" value="Tetracycline Repressor, domain 2"/>
    <property type="match status" value="1"/>
</dbReference>
<evidence type="ECO:0000256" key="3">
    <source>
        <dbReference type="ARBA" id="ARBA00023163"/>
    </source>
</evidence>
<dbReference type="GO" id="GO:0003700">
    <property type="term" value="F:DNA-binding transcription factor activity"/>
    <property type="evidence" value="ECO:0007669"/>
    <property type="project" value="TreeGrafter"/>
</dbReference>
<accession>A0A179D4G1</accession>
<dbReference type="FunFam" id="1.10.10.60:FF:000141">
    <property type="entry name" value="TetR family transcriptional regulator"/>
    <property type="match status" value="1"/>
</dbReference>
<dbReference type="Pfam" id="PF00440">
    <property type="entry name" value="TetR_N"/>
    <property type="match status" value="1"/>
</dbReference>
<keyword evidence="2 4" id="KW-0238">DNA-binding</keyword>
<proteinExistence type="predicted"/>
<keyword evidence="7" id="KW-1185">Reference proteome</keyword>
<comment type="caution">
    <text evidence="6">The sequence shown here is derived from an EMBL/GenBank/DDBJ whole genome shotgun (WGS) entry which is preliminary data.</text>
</comment>
<dbReference type="PRINTS" id="PR00455">
    <property type="entry name" value="HTHTETR"/>
</dbReference>
<dbReference type="PROSITE" id="PS50977">
    <property type="entry name" value="HTH_TETR_2"/>
    <property type="match status" value="1"/>
</dbReference>
<dbReference type="RefSeq" id="WP_068669711.1">
    <property type="nucleotide sequence ID" value="NZ_LWLG01000004.1"/>
</dbReference>
<dbReference type="InterPro" id="IPR001647">
    <property type="entry name" value="HTH_TetR"/>
</dbReference>
<evidence type="ECO:0000259" key="5">
    <source>
        <dbReference type="PROSITE" id="PS50977"/>
    </source>
</evidence>
<dbReference type="InterPro" id="IPR050109">
    <property type="entry name" value="HTH-type_TetR-like_transc_reg"/>
</dbReference>
<dbReference type="Proteomes" id="UP000078390">
    <property type="component" value="Unassembled WGS sequence"/>
</dbReference>
<dbReference type="AlphaFoldDB" id="A0A179D4G1"/>
<dbReference type="InterPro" id="IPR009057">
    <property type="entry name" value="Homeodomain-like_sf"/>
</dbReference>
<dbReference type="EMBL" id="LWLG01000004">
    <property type="protein sequence ID" value="OAQ20955.1"/>
    <property type="molecule type" value="Genomic_DNA"/>
</dbReference>
<keyword evidence="1" id="KW-0805">Transcription regulation</keyword>
<dbReference type="PANTHER" id="PTHR30055">
    <property type="entry name" value="HTH-TYPE TRANSCRIPTIONAL REGULATOR RUTR"/>
    <property type="match status" value="1"/>
</dbReference>
<evidence type="ECO:0000256" key="2">
    <source>
        <dbReference type="ARBA" id="ARBA00023125"/>
    </source>
</evidence>
<sequence>MNGRSKRKAWREEVEREILAAALSVFSERGFHRAKMVEIAERAGVAVGTLYQYFPSKKALYETLLFETASMIHERVIKVLSEEGPPQEVLKRFLEIKLETLRENEILLKLHLRELWEARFRGVHTEKIRALFEDYLERLAGILKKLPSPLSKNPRFYAALVDGVIATAVVEALEGKMPFPRSEDLWEILTRALIPKEK</sequence>
<gene>
    <name evidence="6" type="ORF">TDIS_0881</name>
</gene>
<organism evidence="6 7">
    <name type="scientific">Thermosulfurimonas dismutans</name>
    <dbReference type="NCBI Taxonomy" id="999894"/>
    <lineage>
        <taxon>Bacteria</taxon>
        <taxon>Pseudomonadati</taxon>
        <taxon>Thermodesulfobacteriota</taxon>
        <taxon>Thermodesulfobacteria</taxon>
        <taxon>Thermodesulfobacteriales</taxon>
        <taxon>Thermodesulfobacteriaceae</taxon>
        <taxon>Thermosulfurimonas</taxon>
    </lineage>
</organism>
<evidence type="ECO:0000313" key="7">
    <source>
        <dbReference type="Proteomes" id="UP000078390"/>
    </source>
</evidence>
<reference evidence="6 7" key="1">
    <citation type="submission" date="2016-04" db="EMBL/GenBank/DDBJ databases">
        <title>Genome analysis of Thermosulfurimonas dismutans, the first thermophilic sulfur-disproportionating bacterium of the phylum Thermodesulfobacteria.</title>
        <authorList>
            <person name="Mardanov A.V."/>
            <person name="Beletsky A.V."/>
            <person name="Kadnikov V.V."/>
            <person name="Slobodkin A.I."/>
            <person name="Ravin N.V."/>
        </authorList>
    </citation>
    <scope>NUCLEOTIDE SEQUENCE [LARGE SCALE GENOMIC DNA]</scope>
    <source>
        <strain evidence="6 7">S95</strain>
    </source>
</reference>
<feature type="DNA-binding region" description="H-T-H motif" evidence="4">
    <location>
        <begin position="35"/>
        <end position="54"/>
    </location>
</feature>
<dbReference type="STRING" id="999894.TDIS_0881"/>
<feature type="domain" description="HTH tetR-type" evidence="5">
    <location>
        <begin position="12"/>
        <end position="72"/>
    </location>
</feature>
<dbReference type="PANTHER" id="PTHR30055:SF153">
    <property type="entry name" value="HTH-TYPE TRANSCRIPTIONAL REPRESSOR RV3405C"/>
    <property type="match status" value="1"/>
</dbReference>